<dbReference type="AlphaFoldDB" id="A0A915K7N2"/>
<accession>A0A915K7N2</accession>
<evidence type="ECO:0000256" key="8">
    <source>
        <dbReference type="ARBA" id="ARBA00023065"/>
    </source>
</evidence>
<keyword evidence="7" id="KW-0915">Sodium</keyword>
<organism evidence="15 16">
    <name type="scientific">Romanomermis culicivorax</name>
    <name type="common">Nematode worm</name>
    <dbReference type="NCBI Taxonomy" id="13658"/>
    <lineage>
        <taxon>Eukaryota</taxon>
        <taxon>Metazoa</taxon>
        <taxon>Ecdysozoa</taxon>
        <taxon>Nematoda</taxon>
        <taxon>Enoplea</taxon>
        <taxon>Dorylaimia</taxon>
        <taxon>Mermithida</taxon>
        <taxon>Mermithoidea</taxon>
        <taxon>Mermithidae</taxon>
        <taxon>Romanomermis</taxon>
    </lineage>
</organism>
<dbReference type="Pfam" id="PF00858">
    <property type="entry name" value="ASC"/>
    <property type="match status" value="1"/>
</dbReference>
<keyword evidence="5 13" id="KW-0812">Transmembrane</keyword>
<feature type="transmembrane region" description="Helical" evidence="14">
    <location>
        <begin position="189"/>
        <end position="213"/>
    </location>
</feature>
<evidence type="ECO:0000256" key="6">
    <source>
        <dbReference type="ARBA" id="ARBA00022989"/>
    </source>
</evidence>
<keyword evidence="3 13" id="KW-0813">Transport</keyword>
<evidence type="ECO:0000256" key="9">
    <source>
        <dbReference type="ARBA" id="ARBA00023136"/>
    </source>
</evidence>
<keyword evidence="6 14" id="KW-1133">Transmembrane helix</keyword>
<keyword evidence="9 14" id="KW-0472">Membrane</keyword>
<evidence type="ECO:0000256" key="13">
    <source>
        <dbReference type="RuleBase" id="RU000679"/>
    </source>
</evidence>
<evidence type="ECO:0000256" key="14">
    <source>
        <dbReference type="SAM" id="Phobius"/>
    </source>
</evidence>
<evidence type="ECO:0000256" key="3">
    <source>
        <dbReference type="ARBA" id="ARBA00022448"/>
    </source>
</evidence>
<dbReference type="WBParaSite" id="nRc.2.0.1.t33902-RA">
    <property type="protein sequence ID" value="nRc.2.0.1.t33902-RA"/>
    <property type="gene ID" value="nRc.2.0.1.g33902"/>
</dbReference>
<keyword evidence="4 13" id="KW-0894">Sodium channel</keyword>
<dbReference type="PANTHER" id="PTHR11690">
    <property type="entry name" value="AMILORIDE-SENSITIVE SODIUM CHANNEL-RELATED"/>
    <property type="match status" value="1"/>
</dbReference>
<reference evidence="16" key="1">
    <citation type="submission" date="2022-11" db="UniProtKB">
        <authorList>
            <consortium name="WormBaseParasite"/>
        </authorList>
    </citation>
    <scope>IDENTIFICATION</scope>
</reference>
<name>A0A915K7N2_ROMCU</name>
<keyword evidence="10" id="KW-0325">Glycoprotein</keyword>
<dbReference type="Gene3D" id="1.10.287.770">
    <property type="entry name" value="YojJ-like"/>
    <property type="match status" value="1"/>
</dbReference>
<keyword evidence="11 13" id="KW-0739">Sodium transport</keyword>
<keyword evidence="12 13" id="KW-0407">Ion channel</keyword>
<evidence type="ECO:0000256" key="1">
    <source>
        <dbReference type="ARBA" id="ARBA00004141"/>
    </source>
</evidence>
<sequence length="221" mass="26127">VSIAEKIDPTTSYAEELLVQNYARTTIDLRESRITFDGIDQENDNQLILLNAVYSSRACRLDCRLLTIWDTCQCLLPYDRIFYKNSTPVFCTPRQMINCVRSTNHRFEIDSRTQECINLKCFNNYDRKRYDYLLSILELNGVYPSWPKGENISDWMFVYVAHEKLQYEEFHNSWSMQLEEMIGNVGGQIGLWLGFSMCTIFQIPIVLITYLYLKVKNRFKK</sequence>
<dbReference type="GO" id="GO:0015280">
    <property type="term" value="F:ligand-gated sodium channel activity"/>
    <property type="evidence" value="ECO:0007669"/>
    <property type="project" value="TreeGrafter"/>
</dbReference>
<dbReference type="Gene3D" id="1.10.287.820">
    <property type="entry name" value="Acid-sensing ion channel domain"/>
    <property type="match status" value="1"/>
</dbReference>
<keyword evidence="8 13" id="KW-0406">Ion transport</keyword>
<evidence type="ECO:0000256" key="11">
    <source>
        <dbReference type="ARBA" id="ARBA00023201"/>
    </source>
</evidence>
<evidence type="ECO:0000256" key="4">
    <source>
        <dbReference type="ARBA" id="ARBA00022461"/>
    </source>
</evidence>
<comment type="similarity">
    <text evidence="2 13">Belongs to the amiloride-sensitive sodium channel (TC 1.A.6) family.</text>
</comment>
<dbReference type="GO" id="GO:0005886">
    <property type="term" value="C:plasma membrane"/>
    <property type="evidence" value="ECO:0007669"/>
    <property type="project" value="TreeGrafter"/>
</dbReference>
<proteinExistence type="inferred from homology"/>
<keyword evidence="15" id="KW-1185">Reference proteome</keyword>
<evidence type="ECO:0000256" key="5">
    <source>
        <dbReference type="ARBA" id="ARBA00022692"/>
    </source>
</evidence>
<dbReference type="InterPro" id="IPR001873">
    <property type="entry name" value="ENaC"/>
</dbReference>
<protein>
    <submittedName>
        <fullName evidence="16">Uncharacterized protein</fullName>
    </submittedName>
</protein>
<comment type="subcellular location">
    <subcellularLocation>
        <location evidence="1">Membrane</location>
        <topology evidence="1">Multi-pass membrane protein</topology>
    </subcellularLocation>
</comment>
<evidence type="ECO:0000256" key="12">
    <source>
        <dbReference type="ARBA" id="ARBA00023303"/>
    </source>
</evidence>
<evidence type="ECO:0000313" key="16">
    <source>
        <dbReference type="WBParaSite" id="nRc.2.0.1.t33902-RA"/>
    </source>
</evidence>
<dbReference type="Proteomes" id="UP000887565">
    <property type="component" value="Unplaced"/>
</dbReference>
<evidence type="ECO:0000313" key="15">
    <source>
        <dbReference type="Proteomes" id="UP000887565"/>
    </source>
</evidence>
<evidence type="ECO:0000256" key="7">
    <source>
        <dbReference type="ARBA" id="ARBA00023053"/>
    </source>
</evidence>
<evidence type="ECO:0000256" key="10">
    <source>
        <dbReference type="ARBA" id="ARBA00023180"/>
    </source>
</evidence>
<evidence type="ECO:0000256" key="2">
    <source>
        <dbReference type="ARBA" id="ARBA00007193"/>
    </source>
</evidence>
<dbReference type="PANTHER" id="PTHR11690:SF227">
    <property type="entry name" value="AMILORIDE-SENSITIVE SODIUM CHANNEL"/>
    <property type="match status" value="1"/>
</dbReference>